<keyword evidence="8" id="KW-0106">Calcium</keyword>
<evidence type="ECO:0000256" key="4">
    <source>
        <dbReference type="ARBA" id="ARBA00006206"/>
    </source>
</evidence>
<dbReference type="InterPro" id="IPR011013">
    <property type="entry name" value="Gal_mutarotase_sf_dom"/>
</dbReference>
<protein>
    <recommendedName>
        <fullName evidence="11">Aldose 1-epimerase</fullName>
        <ecNumber evidence="11">5.1.3.3</ecNumber>
    </recommendedName>
</protein>
<evidence type="ECO:0000256" key="11">
    <source>
        <dbReference type="PIRNR" id="PIRNR005096"/>
    </source>
</evidence>
<evidence type="ECO:0000313" key="16">
    <source>
        <dbReference type="Proteomes" id="UP000824112"/>
    </source>
</evidence>
<dbReference type="Proteomes" id="UP000824112">
    <property type="component" value="Unassembled WGS sequence"/>
</dbReference>
<dbReference type="GO" id="GO:0030246">
    <property type="term" value="F:carbohydrate binding"/>
    <property type="evidence" value="ECO:0007669"/>
    <property type="project" value="InterPro"/>
</dbReference>
<evidence type="ECO:0000256" key="8">
    <source>
        <dbReference type="ARBA" id="ARBA00022837"/>
    </source>
</evidence>
<keyword evidence="10 11" id="KW-0119">Carbohydrate metabolism</keyword>
<keyword evidence="6" id="KW-0963">Cytoplasm</keyword>
<evidence type="ECO:0000256" key="14">
    <source>
        <dbReference type="PIRSR" id="PIRSR005096-3"/>
    </source>
</evidence>
<dbReference type="InterPro" id="IPR014718">
    <property type="entry name" value="GH-type_carb-bd"/>
</dbReference>
<dbReference type="Pfam" id="PF01263">
    <property type="entry name" value="Aldose_epim"/>
    <property type="match status" value="1"/>
</dbReference>
<dbReference type="PIRSF" id="PIRSF005096">
    <property type="entry name" value="GALM"/>
    <property type="match status" value="1"/>
</dbReference>
<feature type="active site" description="Proton acceptor" evidence="12">
    <location>
        <position position="326"/>
    </location>
</feature>
<comment type="caution">
    <text evidence="15">The sequence shown here is derived from an EMBL/GenBank/DDBJ whole genome shotgun (WGS) entry which is preliminary data.</text>
</comment>
<evidence type="ECO:0000256" key="7">
    <source>
        <dbReference type="ARBA" id="ARBA00022553"/>
    </source>
</evidence>
<dbReference type="GO" id="GO:0004034">
    <property type="term" value="F:aldose 1-epimerase activity"/>
    <property type="evidence" value="ECO:0007669"/>
    <property type="project" value="UniProtKB-EC"/>
</dbReference>
<dbReference type="NCBIfam" id="NF008277">
    <property type="entry name" value="PRK11055.1"/>
    <property type="match status" value="1"/>
</dbReference>
<evidence type="ECO:0000256" key="3">
    <source>
        <dbReference type="ARBA" id="ARBA00005028"/>
    </source>
</evidence>
<dbReference type="CDD" id="cd09019">
    <property type="entry name" value="galactose_mutarotase_like"/>
    <property type="match status" value="1"/>
</dbReference>
<comment type="cofactor">
    <cofactor evidence="1">
        <name>Ca(2+)</name>
        <dbReference type="ChEBI" id="CHEBI:29108"/>
    </cofactor>
</comment>
<organism evidence="15 16">
    <name type="scientific">Candidatus Gallibacteroides avistercoris</name>
    <dbReference type="NCBI Taxonomy" id="2840833"/>
    <lineage>
        <taxon>Bacteria</taxon>
        <taxon>Pseudomonadati</taxon>
        <taxon>Bacteroidota</taxon>
        <taxon>Bacteroidia</taxon>
        <taxon>Bacteroidales</taxon>
        <taxon>Bacteroidaceae</taxon>
        <taxon>Bacteroidaceae incertae sedis</taxon>
        <taxon>Candidatus Gallibacteroides</taxon>
    </lineage>
</organism>
<dbReference type="EC" id="5.1.3.3" evidence="11"/>
<comment type="catalytic activity">
    <reaction evidence="11">
        <text>alpha-D-glucose = beta-D-glucose</text>
        <dbReference type="Rhea" id="RHEA:10264"/>
        <dbReference type="ChEBI" id="CHEBI:15903"/>
        <dbReference type="ChEBI" id="CHEBI:17925"/>
        <dbReference type="EC" id="5.1.3.3"/>
    </reaction>
</comment>
<dbReference type="Gene3D" id="2.70.98.10">
    <property type="match status" value="1"/>
</dbReference>
<keyword evidence="7" id="KW-0597">Phosphoprotein</keyword>
<dbReference type="SUPFAM" id="SSF74650">
    <property type="entry name" value="Galactose mutarotase-like"/>
    <property type="match status" value="1"/>
</dbReference>
<comment type="subunit">
    <text evidence="5">Monomer.</text>
</comment>
<evidence type="ECO:0000256" key="12">
    <source>
        <dbReference type="PIRSR" id="PIRSR005096-1"/>
    </source>
</evidence>
<evidence type="ECO:0000256" key="6">
    <source>
        <dbReference type="ARBA" id="ARBA00022490"/>
    </source>
</evidence>
<dbReference type="AlphaFoldDB" id="A0A9D1SC49"/>
<sequence>MSEFDKAFTARSGLRREDFQTVLSGKQIDLFLLNNKNGMEMCVTNFGGIVASLVVPDKEGKDTDIVLGHSTIEGYFNSPEKYLGAAIGRYGNRIKRGEFMLDGVAYKIPSDNPACSLHGGKVGYNQVVWDASQKDAQTLELNYVSVDGEEGFPGTLTVKMVYCLTDNDEFLITYQAVTDKATVLNLTHHSFFNLNGEGGLPVTNHEVTIQADFFTPCDDQSVPTGEILSVSGTPMDFRQPHIVGERIDDDFQQLFFGVGYDHNYVLKKNYPGELSFAAKAVSPETGIEMEVYTTEPGVQLYTGNWLNGFEGKKGHRYSKRTAICFETQHFPDSPNNAHFPTTVLRPGQEYTQTCIYKFKR</sequence>
<evidence type="ECO:0000313" key="15">
    <source>
        <dbReference type="EMBL" id="HIU54680.1"/>
    </source>
</evidence>
<evidence type="ECO:0000256" key="2">
    <source>
        <dbReference type="ARBA" id="ARBA00004496"/>
    </source>
</evidence>
<comment type="similarity">
    <text evidence="4 11">Belongs to the aldose epimerase family.</text>
</comment>
<evidence type="ECO:0000256" key="10">
    <source>
        <dbReference type="ARBA" id="ARBA00023277"/>
    </source>
</evidence>
<name>A0A9D1SC49_9BACT</name>
<dbReference type="PANTHER" id="PTHR10091:SF0">
    <property type="entry name" value="GALACTOSE MUTAROTASE"/>
    <property type="match status" value="1"/>
</dbReference>
<gene>
    <name evidence="15" type="ORF">IAB03_02600</name>
</gene>
<dbReference type="InterPro" id="IPR015443">
    <property type="entry name" value="Aldose_1-epimerase"/>
</dbReference>
<proteinExistence type="inferred from homology"/>
<comment type="subcellular location">
    <subcellularLocation>
        <location evidence="2">Cytoplasm</location>
    </subcellularLocation>
</comment>
<keyword evidence="9 11" id="KW-0413">Isomerase</keyword>
<reference evidence="15" key="2">
    <citation type="journal article" date="2021" name="PeerJ">
        <title>Extensive microbial diversity within the chicken gut microbiome revealed by metagenomics and culture.</title>
        <authorList>
            <person name="Gilroy R."/>
            <person name="Ravi A."/>
            <person name="Getino M."/>
            <person name="Pursley I."/>
            <person name="Horton D.L."/>
            <person name="Alikhan N.F."/>
            <person name="Baker D."/>
            <person name="Gharbi K."/>
            <person name="Hall N."/>
            <person name="Watson M."/>
            <person name="Adriaenssens E.M."/>
            <person name="Foster-Nyarko E."/>
            <person name="Jarju S."/>
            <person name="Secka A."/>
            <person name="Antonio M."/>
            <person name="Oren A."/>
            <person name="Chaudhuri R.R."/>
            <person name="La Ragione R."/>
            <person name="Hildebrand F."/>
            <person name="Pallen M.J."/>
        </authorList>
    </citation>
    <scope>NUCLEOTIDE SEQUENCE</scope>
    <source>
        <strain evidence="15">CHK158-818</strain>
    </source>
</reference>
<reference evidence="15" key="1">
    <citation type="submission" date="2020-10" db="EMBL/GenBank/DDBJ databases">
        <authorList>
            <person name="Gilroy R."/>
        </authorList>
    </citation>
    <scope>NUCLEOTIDE SEQUENCE</scope>
    <source>
        <strain evidence="15">CHK158-818</strain>
    </source>
</reference>
<dbReference type="InterPro" id="IPR008183">
    <property type="entry name" value="Aldose_1/G6P_1-epimerase"/>
</dbReference>
<evidence type="ECO:0000256" key="1">
    <source>
        <dbReference type="ARBA" id="ARBA00001913"/>
    </source>
</evidence>
<evidence type="ECO:0000256" key="13">
    <source>
        <dbReference type="PIRSR" id="PIRSR005096-2"/>
    </source>
</evidence>
<feature type="active site" description="Proton donor" evidence="12">
    <location>
        <position position="189"/>
    </location>
</feature>
<dbReference type="GO" id="GO:0005737">
    <property type="term" value="C:cytoplasm"/>
    <property type="evidence" value="ECO:0007669"/>
    <property type="project" value="UniProtKB-SubCell"/>
</dbReference>
<comment type="pathway">
    <text evidence="3 11">Carbohydrate metabolism; hexose metabolism.</text>
</comment>
<evidence type="ECO:0000256" key="5">
    <source>
        <dbReference type="ARBA" id="ARBA00011245"/>
    </source>
</evidence>
<dbReference type="GO" id="GO:0006006">
    <property type="term" value="P:glucose metabolic process"/>
    <property type="evidence" value="ECO:0007669"/>
    <property type="project" value="TreeGrafter"/>
</dbReference>
<dbReference type="EMBL" id="DVNA01000057">
    <property type="protein sequence ID" value="HIU54680.1"/>
    <property type="molecule type" value="Genomic_DNA"/>
</dbReference>
<feature type="binding site" evidence="13">
    <location>
        <position position="261"/>
    </location>
    <ligand>
        <name>beta-D-galactose</name>
        <dbReference type="ChEBI" id="CHEBI:27667"/>
    </ligand>
</feature>
<dbReference type="InterPro" id="IPR047215">
    <property type="entry name" value="Galactose_mutarotase-like"/>
</dbReference>
<dbReference type="FunFam" id="2.70.98.10:FF:000003">
    <property type="entry name" value="Aldose 1-epimerase"/>
    <property type="match status" value="1"/>
</dbReference>
<evidence type="ECO:0000256" key="9">
    <source>
        <dbReference type="ARBA" id="ARBA00023235"/>
    </source>
</evidence>
<accession>A0A9D1SC49</accession>
<dbReference type="PANTHER" id="PTHR10091">
    <property type="entry name" value="ALDOSE-1-EPIMERASE"/>
    <property type="match status" value="1"/>
</dbReference>
<feature type="binding site" evidence="14">
    <location>
        <begin position="92"/>
        <end position="93"/>
    </location>
    <ligand>
        <name>beta-D-galactose</name>
        <dbReference type="ChEBI" id="CHEBI:27667"/>
    </ligand>
</feature>
<dbReference type="GO" id="GO:0033499">
    <property type="term" value="P:galactose catabolic process via UDP-galactose, Leloir pathway"/>
    <property type="evidence" value="ECO:0007669"/>
    <property type="project" value="TreeGrafter"/>
</dbReference>